<dbReference type="EMBL" id="JAWRVI010000020">
    <property type="protein sequence ID" value="KAK4089298.1"/>
    <property type="molecule type" value="Genomic_DNA"/>
</dbReference>
<dbReference type="GO" id="GO:0016787">
    <property type="term" value="F:hydrolase activity"/>
    <property type="evidence" value="ECO:0007669"/>
    <property type="project" value="UniProtKB-KW"/>
</dbReference>
<keyword evidence="3" id="KW-0812">Transmembrane</keyword>
<dbReference type="PANTHER" id="PTHR43248">
    <property type="entry name" value="2-SUCCINYL-6-HYDROXY-2,4-CYCLOHEXADIENE-1-CARBOXYLATE SYNTHASE"/>
    <property type="match status" value="1"/>
</dbReference>
<evidence type="ECO:0000313" key="11">
    <source>
        <dbReference type="Proteomes" id="UP000245956"/>
    </source>
</evidence>
<evidence type="ECO:0000313" key="7">
    <source>
        <dbReference type="EMBL" id="KAK4089298.1"/>
    </source>
</evidence>
<dbReference type="Proteomes" id="UP001287286">
    <property type="component" value="Unassembled WGS sequence"/>
</dbReference>
<reference evidence="8 10" key="3">
    <citation type="submission" date="2016-02" db="EMBL/GenBank/DDBJ databases">
        <title>Biosynthesis of antibiotic leucinostatins and their inhibition on Phytophthora in bio-control Purpureocillium lilacinum.</title>
        <authorList>
            <person name="Wang G."/>
            <person name="Liu Z."/>
            <person name="Lin R."/>
            <person name="Li E."/>
            <person name="Mao Z."/>
            <person name="Ling J."/>
            <person name="Yin W."/>
            <person name="Xie B."/>
        </authorList>
    </citation>
    <scope>NUCLEOTIDE SEQUENCE [LARGE SCALE GENOMIC DNA]</scope>
    <source>
        <strain evidence="8">PLFJ-1</strain>
    </source>
</reference>
<evidence type="ECO:0000256" key="4">
    <source>
        <dbReference type="SAM" id="SignalP"/>
    </source>
</evidence>
<organism evidence="8 10">
    <name type="scientific">Purpureocillium lilacinum</name>
    <name type="common">Paecilomyces lilacinus</name>
    <dbReference type="NCBI Taxonomy" id="33203"/>
    <lineage>
        <taxon>Eukaryota</taxon>
        <taxon>Fungi</taxon>
        <taxon>Dikarya</taxon>
        <taxon>Ascomycota</taxon>
        <taxon>Pezizomycotina</taxon>
        <taxon>Sordariomycetes</taxon>
        <taxon>Hypocreomycetidae</taxon>
        <taxon>Hypocreales</taxon>
        <taxon>Ophiocordycipitaceae</taxon>
        <taxon>Purpureocillium</taxon>
    </lineage>
</organism>
<evidence type="ECO:0000313" key="8">
    <source>
        <dbReference type="EMBL" id="OAQ77913.1"/>
    </source>
</evidence>
<reference evidence="7" key="4">
    <citation type="submission" date="2023-11" db="EMBL/GenBank/DDBJ databases">
        <authorList>
            <person name="Beijen E."/>
            <person name="Ohm R.A."/>
        </authorList>
    </citation>
    <scope>NUCLEOTIDE SEQUENCE</scope>
    <source>
        <strain evidence="7">CBS 150709</strain>
    </source>
</reference>
<keyword evidence="3" id="KW-0472">Membrane</keyword>
<dbReference type="InterPro" id="IPR029058">
    <property type="entry name" value="AB_hydrolase_fold"/>
</dbReference>
<feature type="transmembrane region" description="Helical" evidence="3">
    <location>
        <begin position="570"/>
        <end position="589"/>
    </location>
</feature>
<dbReference type="Proteomes" id="UP000245956">
    <property type="component" value="Unassembled WGS sequence"/>
</dbReference>
<feature type="domain" description="AB hydrolase-1" evidence="5">
    <location>
        <begin position="230"/>
        <end position="285"/>
    </location>
</feature>
<evidence type="ECO:0000259" key="5">
    <source>
        <dbReference type="Pfam" id="PF00561"/>
    </source>
</evidence>
<evidence type="ECO:0000313" key="12">
    <source>
        <dbReference type="Proteomes" id="UP001287286"/>
    </source>
</evidence>
<reference evidence="9" key="1">
    <citation type="submission" date="2015-05" db="EMBL/GenBank/DDBJ databases">
        <authorList>
            <person name="Wang D.B."/>
            <person name="Wang M."/>
        </authorList>
    </citation>
    <scope>NUCLEOTIDE SEQUENCE</scope>
    <source>
        <strain evidence="9">36-1</strain>
    </source>
</reference>
<dbReference type="InterPro" id="IPR000073">
    <property type="entry name" value="AB_hydrolase_1"/>
</dbReference>
<keyword evidence="2" id="KW-0378">Hydrolase</keyword>
<evidence type="ECO:0000259" key="6">
    <source>
        <dbReference type="Pfam" id="PF08386"/>
    </source>
</evidence>
<dbReference type="STRING" id="33203.A0A179GKS6"/>
<name>A0A179GKS6_PURLI</name>
<proteinExistence type="inferred from homology"/>
<dbReference type="GeneID" id="28892397"/>
<comment type="similarity">
    <text evidence="1">Belongs to the peptidase S33 family.</text>
</comment>
<dbReference type="SUPFAM" id="SSF53474">
    <property type="entry name" value="alpha/beta-Hydrolases"/>
    <property type="match status" value="1"/>
</dbReference>
<feature type="chain" id="PRO_5044550855" evidence="4">
    <location>
        <begin position="19"/>
        <end position="590"/>
    </location>
</feature>
<feature type="signal peptide" evidence="4">
    <location>
        <begin position="1"/>
        <end position="18"/>
    </location>
</feature>
<dbReference type="Proteomes" id="UP000078340">
    <property type="component" value="Unassembled WGS sequence"/>
</dbReference>
<keyword evidence="4" id="KW-0732">Signal</keyword>
<dbReference type="PANTHER" id="PTHR43248:SF25">
    <property type="entry name" value="AB HYDROLASE-1 DOMAIN-CONTAINING PROTEIN-RELATED"/>
    <property type="match status" value="1"/>
</dbReference>
<evidence type="ECO:0000256" key="1">
    <source>
        <dbReference type="ARBA" id="ARBA00010088"/>
    </source>
</evidence>
<protein>
    <submittedName>
        <fullName evidence="8">Nedd8-like protein</fullName>
    </submittedName>
</protein>
<dbReference type="KEGG" id="plj:28892397"/>
<keyword evidence="3" id="KW-1133">Transmembrane helix</keyword>
<dbReference type="EMBL" id="LSBI01000012">
    <property type="protein sequence ID" value="OAQ77913.1"/>
    <property type="molecule type" value="Genomic_DNA"/>
</dbReference>
<dbReference type="InterPro" id="IPR051601">
    <property type="entry name" value="Serine_prot/Carboxylest_S33"/>
</dbReference>
<gene>
    <name evidence="9" type="ORF">PCL_11882</name>
    <name evidence="7" type="ORF">Purlil1_6287</name>
    <name evidence="8" type="ORF">VFPFJ_10280</name>
</gene>
<dbReference type="OMA" id="YWPYLAE"/>
<dbReference type="InterPro" id="IPR013595">
    <property type="entry name" value="Pept_S33_TAP-like_C"/>
</dbReference>
<accession>A0A179GKS6</accession>
<comment type="caution">
    <text evidence="8">The sequence shown here is derived from an EMBL/GenBank/DDBJ whole genome shotgun (WGS) entry which is preliminary data.</text>
</comment>
<evidence type="ECO:0000256" key="2">
    <source>
        <dbReference type="ARBA" id="ARBA00022801"/>
    </source>
</evidence>
<sequence length="590" mass="63365">MATKFLTSFLSIAAVSLASVPQQLDPRADSKIQWGPCNQTIVNTTLPTECADFTVPLDYTTPSSKETIKLQIAKIKAKVQPAKGTILINFGGPGSDGRTSLGKQGGLLQVLSGFEYDLAAFDPRGTGNTIPEVCYETTAAVKKFLAAESTWYDASNSTLEQMWKQATTNAETCYAAHKKTQPFLGTGSVARDLISVVDALGEDGMLRYWGELAPRPQSQVAPNGLLTMLFILGFSYGTTLGATVASMYPERIDKVILDGVQNVHEYYHAPADFEEWSDADRVFSEVFLSCVKAGPTLCPMAGANLTGEQLEAAAWKIAERLKTNPIPVNGSSPLTYAGLRGFFANAIYGPNSWGNLATLLALIAGNRTQTPAFNTVYEDMTTALLGTISTYPPLYGIHCGDRTVRIKSLDDFRPIQEKLSKVTKVMDGTDTDVSMTCGQWKSQAAGAYKGNFQAKTKNPILFATNKYDGHTPIRSAQNVSSGFEGSGMLVVNGFGHTTLSQPSVCTIEHTAAYWHNRTLPAKGLVCDVDGAPYSTYTWANATVAYIRKANESSSGGSGSPPPPRSAASQMGHSISMIVFVVGVAFAFMLQ</sequence>
<dbReference type="Pfam" id="PF08386">
    <property type="entry name" value="Abhydrolase_4"/>
    <property type="match status" value="1"/>
</dbReference>
<evidence type="ECO:0000313" key="9">
    <source>
        <dbReference type="EMBL" id="PWI71788.1"/>
    </source>
</evidence>
<dbReference type="Pfam" id="PF00561">
    <property type="entry name" value="Abhydrolase_1"/>
    <property type="match status" value="1"/>
</dbReference>
<evidence type="ECO:0000256" key="3">
    <source>
        <dbReference type="SAM" id="Phobius"/>
    </source>
</evidence>
<dbReference type="EMBL" id="LCWV01000007">
    <property type="protein sequence ID" value="PWI71788.1"/>
    <property type="molecule type" value="Genomic_DNA"/>
</dbReference>
<evidence type="ECO:0000313" key="10">
    <source>
        <dbReference type="Proteomes" id="UP000078340"/>
    </source>
</evidence>
<keyword evidence="12" id="KW-1185">Reference proteome</keyword>
<feature type="domain" description="Peptidase S33 tripeptidyl aminopeptidase-like C-terminal" evidence="6">
    <location>
        <begin position="434"/>
        <end position="526"/>
    </location>
</feature>
<reference evidence="9 11" key="2">
    <citation type="journal article" date="2016" name="Front. Microbiol.">
        <title>Genome and transcriptome sequences reveal the specific parasitism of the nematophagous Purpureocillium lilacinum 36-1.</title>
        <authorList>
            <person name="Xie J."/>
            <person name="Li S."/>
            <person name="Mo C."/>
            <person name="Xiao X."/>
            <person name="Peng D."/>
            <person name="Wang G."/>
            <person name="Xiao Y."/>
        </authorList>
    </citation>
    <scope>NUCLEOTIDE SEQUENCE [LARGE SCALE GENOMIC DNA]</scope>
    <source>
        <strain evidence="9 11">36-1</strain>
    </source>
</reference>
<dbReference type="AlphaFoldDB" id="A0A179GKS6"/>
<dbReference type="Gene3D" id="3.40.50.1820">
    <property type="entry name" value="alpha/beta hydrolase"/>
    <property type="match status" value="1"/>
</dbReference>
<reference evidence="7 12" key="5">
    <citation type="journal article" date="2024" name="Microbiol. Resour. Announc.">
        <title>Genome annotations for the ascomycete fungi Trichoderma harzianum, Trichoderma aggressivum, and Purpureocillium lilacinum.</title>
        <authorList>
            <person name="Beijen E.P.W."/>
            <person name="Ohm R.A."/>
        </authorList>
    </citation>
    <scope>NUCLEOTIDE SEQUENCE [LARGE SCALE GENOMIC DNA]</scope>
    <source>
        <strain evidence="7 12">CBS 150709</strain>
    </source>
</reference>